<dbReference type="PANTHER" id="PTHR43280">
    <property type="entry name" value="ARAC-FAMILY TRANSCRIPTIONAL REGULATOR"/>
    <property type="match status" value="1"/>
</dbReference>
<dbReference type="SUPFAM" id="SSF46689">
    <property type="entry name" value="Homeodomain-like"/>
    <property type="match status" value="1"/>
</dbReference>
<keyword evidence="5" id="KW-0812">Transmembrane</keyword>
<protein>
    <submittedName>
        <fullName evidence="7">Helix-turn-helix domain-containing protein</fullName>
    </submittedName>
</protein>
<evidence type="ECO:0000256" key="4">
    <source>
        <dbReference type="SAM" id="Coils"/>
    </source>
</evidence>
<dbReference type="SMART" id="SM00342">
    <property type="entry name" value="HTH_ARAC"/>
    <property type="match status" value="1"/>
</dbReference>
<keyword evidence="5" id="KW-0472">Membrane</keyword>
<dbReference type="GO" id="GO:0003700">
    <property type="term" value="F:DNA-binding transcription factor activity"/>
    <property type="evidence" value="ECO:0007669"/>
    <property type="project" value="InterPro"/>
</dbReference>
<keyword evidence="2" id="KW-0238">DNA-binding</keyword>
<reference evidence="8" key="1">
    <citation type="submission" date="2016-10" db="EMBL/GenBank/DDBJ databases">
        <authorList>
            <person name="Varghese N."/>
            <person name="Submissions S."/>
        </authorList>
    </citation>
    <scope>NUCLEOTIDE SEQUENCE [LARGE SCALE GENOMIC DNA]</scope>
    <source>
        <strain evidence="8">CGMCC 1.11012</strain>
    </source>
</reference>
<gene>
    <name evidence="7" type="ORF">SAMN05216192_10738</name>
</gene>
<evidence type="ECO:0000256" key="1">
    <source>
        <dbReference type="ARBA" id="ARBA00023015"/>
    </source>
</evidence>
<dbReference type="STRING" id="1174501.SAMN05216192_10738"/>
<keyword evidence="4" id="KW-0175">Coiled coil</keyword>
<dbReference type="InterPro" id="IPR018062">
    <property type="entry name" value="HTH_AraC-typ_CS"/>
</dbReference>
<dbReference type="EMBL" id="FNDX01000007">
    <property type="protein sequence ID" value="SDI64465.1"/>
    <property type="molecule type" value="Genomic_DNA"/>
</dbReference>
<dbReference type="PROSITE" id="PS01124">
    <property type="entry name" value="HTH_ARAC_FAMILY_2"/>
    <property type="match status" value="1"/>
</dbReference>
<feature type="transmembrane region" description="Helical" evidence="5">
    <location>
        <begin position="12"/>
        <end position="32"/>
    </location>
</feature>
<dbReference type="PANTHER" id="PTHR43280:SF28">
    <property type="entry name" value="HTH-TYPE TRANSCRIPTIONAL ACTIVATOR RHAS"/>
    <property type="match status" value="1"/>
</dbReference>
<evidence type="ECO:0000313" key="7">
    <source>
        <dbReference type="EMBL" id="SDI64465.1"/>
    </source>
</evidence>
<keyword evidence="5" id="KW-1133">Transmembrane helix</keyword>
<dbReference type="InterPro" id="IPR009057">
    <property type="entry name" value="Homeodomain-like_sf"/>
</dbReference>
<keyword evidence="1" id="KW-0805">Transcription regulation</keyword>
<accession>A0A1G8M9B1</accession>
<dbReference type="RefSeq" id="WP_090713700.1">
    <property type="nucleotide sequence ID" value="NZ_CBCSKY010000012.1"/>
</dbReference>
<evidence type="ECO:0000256" key="3">
    <source>
        <dbReference type="ARBA" id="ARBA00023163"/>
    </source>
</evidence>
<feature type="coiled-coil region" evidence="4">
    <location>
        <begin position="566"/>
        <end position="593"/>
    </location>
</feature>
<dbReference type="GO" id="GO:0043565">
    <property type="term" value="F:sequence-specific DNA binding"/>
    <property type="evidence" value="ECO:0007669"/>
    <property type="project" value="InterPro"/>
</dbReference>
<sequence>MKRSWYSRMLFSYFPVFLLVVSVLIFLAFMIITELSRSETQKANYISTSYIADTVERTLSDVQLSVLDEIENNYSYNDFFDKFGPVYPGDSAYEIVQSMNRLVERISLIDSIYIYRSKDRQILSQSGYVDLDLTHEAAYIDQISQREIQSGWSPVRMYQPRNAKAEYPVVSLARRLPIPLGSDGYIVINISVYRLERLVDSLTNGELSFVRIKDSAGTLLYDSSQTSGDDTIRKLSTIRADSLGWTFESGLRAGRLFDWISVISYVWIVIGLVTITLGVLYIIYITRRNYRPIQQLMVRIQALQPHGKNEPAAANPDELALMHTALDSLVQLTTDYERERYENLLIRRRQLFLDIISGERLKDVSERLTALDPFEGKREFDGFVVFAAELNAGDELKVLSRQEQNLLRFALTNVISDLMAEKQLQAWSEWVSGQRIAVLIGLRHRPSDEDAQLLLELARGCHSWILENLRLSLTFGVGHTVDRLQDIHLSYTAAAGVLSHRLALGTEVAAVHIDRQEEPGLQSYKYFGNFTQLVREFRLSGENWRSRLEEIFASFRKDRLKDEEIYMLLEVMLQALEQELKGISESLDRQLALTGTGGLQEQILRSTDLEDIKELLTGWLNETYHVYVSVNELKSHRVMIKEVKLYIEDNYANPDLSLNHLSERFQISGKYASYLFKEEFNMKFVDFLAELRVKKAKELLDNTQDSIQDIALQVGYANAITFGRVFKRVTGMTPGDHRKLNHP</sequence>
<name>A0A1G8M9B1_9BACL</name>
<keyword evidence="8" id="KW-1185">Reference proteome</keyword>
<dbReference type="InterPro" id="IPR018060">
    <property type="entry name" value="HTH_AraC"/>
</dbReference>
<proteinExistence type="predicted"/>
<evidence type="ECO:0000256" key="2">
    <source>
        <dbReference type="ARBA" id="ARBA00023125"/>
    </source>
</evidence>
<evidence type="ECO:0000313" key="8">
    <source>
        <dbReference type="Proteomes" id="UP000199050"/>
    </source>
</evidence>
<dbReference type="InterPro" id="IPR020449">
    <property type="entry name" value="Tscrpt_reg_AraC-type_HTH"/>
</dbReference>
<dbReference type="Pfam" id="PF12833">
    <property type="entry name" value="HTH_18"/>
    <property type="match status" value="1"/>
</dbReference>
<dbReference type="Proteomes" id="UP000199050">
    <property type="component" value="Unassembled WGS sequence"/>
</dbReference>
<keyword evidence="3" id="KW-0804">Transcription</keyword>
<dbReference type="OrthoDB" id="1877256at2"/>
<dbReference type="AlphaFoldDB" id="A0A1G8M9B1"/>
<evidence type="ECO:0000259" key="6">
    <source>
        <dbReference type="PROSITE" id="PS01124"/>
    </source>
</evidence>
<organism evidence="7 8">
    <name type="scientific">Paenibacillus typhae</name>
    <dbReference type="NCBI Taxonomy" id="1174501"/>
    <lineage>
        <taxon>Bacteria</taxon>
        <taxon>Bacillati</taxon>
        <taxon>Bacillota</taxon>
        <taxon>Bacilli</taxon>
        <taxon>Bacillales</taxon>
        <taxon>Paenibacillaceae</taxon>
        <taxon>Paenibacillus</taxon>
    </lineage>
</organism>
<feature type="transmembrane region" description="Helical" evidence="5">
    <location>
        <begin position="262"/>
        <end position="284"/>
    </location>
</feature>
<dbReference type="PROSITE" id="PS00041">
    <property type="entry name" value="HTH_ARAC_FAMILY_1"/>
    <property type="match status" value="1"/>
</dbReference>
<dbReference type="PRINTS" id="PR00032">
    <property type="entry name" value="HTHARAC"/>
</dbReference>
<feature type="domain" description="HTH araC/xylS-type" evidence="6">
    <location>
        <begin position="641"/>
        <end position="740"/>
    </location>
</feature>
<evidence type="ECO:0000256" key="5">
    <source>
        <dbReference type="SAM" id="Phobius"/>
    </source>
</evidence>
<dbReference type="Gene3D" id="1.10.10.60">
    <property type="entry name" value="Homeodomain-like"/>
    <property type="match status" value="2"/>
</dbReference>